<dbReference type="EMBL" id="PGWZ01000462">
    <property type="protein sequence ID" value="PPJ71798.1"/>
    <property type="molecule type" value="Genomic_DNA"/>
</dbReference>
<organism evidence="1 2">
    <name type="scientific">Staphylococcus aureus</name>
    <dbReference type="NCBI Taxonomy" id="1280"/>
    <lineage>
        <taxon>Bacteria</taxon>
        <taxon>Bacillati</taxon>
        <taxon>Bacillota</taxon>
        <taxon>Bacilli</taxon>
        <taxon>Bacillales</taxon>
        <taxon>Staphylococcaceae</taxon>
        <taxon>Staphylococcus</taxon>
    </lineage>
</organism>
<accession>A0A6B5TA54</accession>
<dbReference type="AlphaFoldDB" id="A0A6B5TA54"/>
<comment type="caution">
    <text evidence="1">The sequence shown here is derived from an EMBL/GenBank/DDBJ whole genome shotgun (WGS) entry which is preliminary data.</text>
</comment>
<sequence>MNMNRSKRYTEEILNDTRWTTREGDVLEPITMEEEHIQNTLNLLYKNRDQLWLGCRNFKLIDVYENGEDFFQKVIRKSTIWNSLINALDKPATKFNFEYEGGHID</sequence>
<gene>
    <name evidence="1" type="ORF">CV021_12810</name>
</gene>
<evidence type="ECO:0000313" key="2">
    <source>
        <dbReference type="Proteomes" id="UP000238775"/>
    </source>
</evidence>
<reference evidence="1 2" key="1">
    <citation type="submission" date="2017-11" db="EMBL/GenBank/DDBJ databases">
        <authorList>
            <person name="Founou R.C."/>
            <person name="Founou L."/>
            <person name="Allam M."/>
            <person name="Ismail A."/>
            <person name="Essack S.Y."/>
        </authorList>
    </citation>
    <scope>NUCLEOTIDE SEQUENCE [LARGE SCALE GENOMIC DNA]</scope>
    <source>
        <strain evidence="1 2">G703N2B1</strain>
    </source>
</reference>
<dbReference type="Proteomes" id="UP000238775">
    <property type="component" value="Unassembled WGS sequence"/>
</dbReference>
<evidence type="ECO:0000313" key="1">
    <source>
        <dbReference type="EMBL" id="PPJ71798.1"/>
    </source>
</evidence>
<proteinExistence type="predicted"/>
<name>A0A6B5TA54_STAAU</name>
<protein>
    <submittedName>
        <fullName evidence="1">Uncharacterized protein</fullName>
    </submittedName>
</protein>